<proteinExistence type="inferred from homology"/>
<comment type="similarity">
    <text evidence="1">Belongs to the bacterial solute-binding protein ModA family.</text>
</comment>
<dbReference type="SUPFAM" id="SSF53850">
    <property type="entry name" value="Periplasmic binding protein-like II"/>
    <property type="match status" value="1"/>
</dbReference>
<feature type="binding site" evidence="4">
    <location>
        <position position="158"/>
    </location>
    <ligand>
        <name>molybdate</name>
        <dbReference type="ChEBI" id="CHEBI:36264"/>
    </ligand>
</feature>
<dbReference type="InterPro" id="IPR044084">
    <property type="entry name" value="AvModA-like_subst-bd"/>
</dbReference>
<organism evidence="6 7">
    <name type="scientific">Helicobacter mehlei</name>
    <dbReference type="NCBI Taxonomy" id="2316080"/>
    <lineage>
        <taxon>Bacteria</taxon>
        <taxon>Pseudomonadati</taxon>
        <taxon>Campylobacterota</taxon>
        <taxon>Epsilonproteobacteria</taxon>
        <taxon>Campylobacterales</taxon>
        <taxon>Helicobacteraceae</taxon>
        <taxon>Helicobacter</taxon>
    </lineage>
</organism>
<evidence type="ECO:0000256" key="4">
    <source>
        <dbReference type="PIRSR" id="PIRSR004846-1"/>
    </source>
</evidence>
<feature type="binding site" evidence="4">
    <location>
        <position position="54"/>
    </location>
    <ligand>
        <name>molybdate</name>
        <dbReference type="ChEBI" id="CHEBI:36264"/>
    </ligand>
</feature>
<feature type="signal peptide" evidence="5">
    <location>
        <begin position="1"/>
        <end position="16"/>
    </location>
</feature>
<comment type="caution">
    <text evidence="6">The sequence shown here is derived from an EMBL/GenBank/DDBJ whole genome shotgun (WGS) entry which is preliminary data.</text>
</comment>
<evidence type="ECO:0000256" key="3">
    <source>
        <dbReference type="ARBA" id="ARBA00022729"/>
    </source>
</evidence>
<evidence type="ECO:0000256" key="1">
    <source>
        <dbReference type="ARBA" id="ARBA00009175"/>
    </source>
</evidence>
<evidence type="ECO:0000313" key="7">
    <source>
        <dbReference type="Proteomes" id="UP000319322"/>
    </source>
</evidence>
<name>A0A553UPH6_9HELI</name>
<keyword evidence="2 4" id="KW-0479">Metal-binding</keyword>
<dbReference type="EMBL" id="VKGC01000016">
    <property type="protein sequence ID" value="TSA82092.1"/>
    <property type="molecule type" value="Genomic_DNA"/>
</dbReference>
<dbReference type="InterPro" id="IPR005950">
    <property type="entry name" value="ModA"/>
</dbReference>
<dbReference type="OrthoDB" id="9785015at2"/>
<dbReference type="GO" id="GO:0015689">
    <property type="term" value="P:molybdate ion transport"/>
    <property type="evidence" value="ECO:0007669"/>
    <property type="project" value="InterPro"/>
</dbReference>
<dbReference type="InterPro" id="IPR050682">
    <property type="entry name" value="ModA/WtpA"/>
</dbReference>
<reference evidence="6" key="2">
    <citation type="submission" date="2019-07" db="EMBL/GenBank/DDBJ databases">
        <authorList>
            <person name="Papic B."/>
        </authorList>
    </citation>
    <scope>NUCLEOTIDE SEQUENCE [LARGE SCALE GENOMIC DNA]</scope>
    <source>
        <strain evidence="6">L8b</strain>
    </source>
</reference>
<feature type="chain" id="PRO_5022227002" evidence="5">
    <location>
        <begin position="17"/>
        <end position="241"/>
    </location>
</feature>
<reference evidence="6" key="1">
    <citation type="submission" date="2019-07" db="EMBL/GenBank/DDBJ databases">
        <title>Helicobacter labacensis sp. nov., Helicobacter mehlei sp. nov. and Helicobacter vulpis sp. nov., isolated from gastric mucosa of red fox (Vulpis vulpis).</title>
        <authorList>
            <person name="Kusar D."/>
            <person name="Gruntar I."/>
            <person name="Pate M."/>
            <person name="Zajc U."/>
            <person name="Ocepek M."/>
        </authorList>
    </citation>
    <scope>NUCLEOTIDE SEQUENCE [LARGE SCALE GENOMIC DNA]</scope>
    <source>
        <strain evidence="6">L8b</strain>
    </source>
</reference>
<dbReference type="NCBIfam" id="TIGR01256">
    <property type="entry name" value="modA"/>
    <property type="match status" value="1"/>
</dbReference>
<keyword evidence="7" id="KW-1185">Reference proteome</keyword>
<dbReference type="Pfam" id="PF13531">
    <property type="entry name" value="SBP_bac_11"/>
    <property type="match status" value="1"/>
</dbReference>
<dbReference type="CDD" id="cd13539">
    <property type="entry name" value="PBP2_AvModA"/>
    <property type="match status" value="1"/>
</dbReference>
<dbReference type="Proteomes" id="UP000319322">
    <property type="component" value="Unassembled WGS sequence"/>
</dbReference>
<keyword evidence="4" id="KW-0500">Molybdenum</keyword>
<gene>
    <name evidence="6" type="primary">modA</name>
    <name evidence="6" type="ORF">FNE76_06010</name>
</gene>
<dbReference type="Gene3D" id="3.40.190.10">
    <property type="entry name" value="Periplasmic binding protein-like II"/>
    <property type="match status" value="2"/>
</dbReference>
<dbReference type="GO" id="GO:0046872">
    <property type="term" value="F:metal ion binding"/>
    <property type="evidence" value="ECO:0007669"/>
    <property type="project" value="UniProtKB-KW"/>
</dbReference>
<evidence type="ECO:0000256" key="5">
    <source>
        <dbReference type="SAM" id="SignalP"/>
    </source>
</evidence>
<dbReference type="PANTHER" id="PTHR30632">
    <property type="entry name" value="MOLYBDATE-BINDING PERIPLASMIC PROTEIN"/>
    <property type="match status" value="1"/>
</dbReference>
<dbReference type="GO" id="GO:0030973">
    <property type="term" value="F:molybdate ion binding"/>
    <property type="evidence" value="ECO:0007669"/>
    <property type="project" value="InterPro"/>
</dbReference>
<accession>A0A553UPH6</accession>
<dbReference type="AlphaFoldDB" id="A0A553UPH6"/>
<keyword evidence="3 5" id="KW-0732">Signal</keyword>
<evidence type="ECO:0000313" key="6">
    <source>
        <dbReference type="EMBL" id="TSA82092.1"/>
    </source>
</evidence>
<evidence type="ECO:0000256" key="2">
    <source>
        <dbReference type="ARBA" id="ARBA00022723"/>
    </source>
</evidence>
<dbReference type="RefSeq" id="WP_120948602.1">
    <property type="nucleotide sequence ID" value="NZ_QXQP01000019.1"/>
</dbReference>
<sequence>MRAFWLFLLCFLVAQAEQIQVASAANLTMALKAIRTRFLLDHPKAQIKLSFGSSGKLYAQITQGAPFDLFISADQERPLKLKEERYTPYEVKVYAKGVLVLWSATREVESLDALKGSFNHLSIANPHLAPYGKASMEVLEKLGLDQQLKSKIVQANSISQANQYVASKGADLGFSALSLMDLKNTQHYLIVPAHLYTPIKQAMVLTNQGGHKKLAKEFESFILSPEGKKILKAYGYLVEGL</sequence>
<dbReference type="PIRSF" id="PIRSF004846">
    <property type="entry name" value="ModA"/>
    <property type="match status" value="1"/>
</dbReference>
<dbReference type="PANTHER" id="PTHR30632:SF14">
    <property type="entry name" value="TUNGSTATE_MOLYBDATE_CHROMATE-BINDING PROTEIN MODA"/>
    <property type="match status" value="1"/>
</dbReference>
<protein>
    <submittedName>
        <fullName evidence="6">Molybdate ABC transporter substrate-binding protein</fullName>
    </submittedName>
</protein>